<organism evidence="2 3">
    <name type="scientific">Nocardioides marmoriginsengisoli</name>
    <dbReference type="NCBI Taxonomy" id="661483"/>
    <lineage>
        <taxon>Bacteria</taxon>
        <taxon>Bacillati</taxon>
        <taxon>Actinomycetota</taxon>
        <taxon>Actinomycetes</taxon>
        <taxon>Propionibacteriales</taxon>
        <taxon>Nocardioidaceae</taxon>
        <taxon>Nocardioides</taxon>
    </lineage>
</organism>
<dbReference type="AlphaFoldDB" id="A0A3N0CGF8"/>
<dbReference type="InterPro" id="IPR013113">
    <property type="entry name" value="SIP_FAD-bd"/>
</dbReference>
<dbReference type="InterPro" id="IPR039261">
    <property type="entry name" value="FNR_nucleotide-bd"/>
</dbReference>
<protein>
    <submittedName>
        <fullName evidence="2">Siderophore-interacting protein</fullName>
    </submittedName>
</protein>
<dbReference type="Pfam" id="PF08021">
    <property type="entry name" value="FAD_binding_9"/>
    <property type="match status" value="1"/>
</dbReference>
<dbReference type="PANTHER" id="PTHR30157:SF0">
    <property type="entry name" value="NADPH-DEPENDENT FERRIC-CHELATE REDUCTASE"/>
    <property type="match status" value="1"/>
</dbReference>
<dbReference type="PANTHER" id="PTHR30157">
    <property type="entry name" value="FERRIC REDUCTASE, NADPH-DEPENDENT"/>
    <property type="match status" value="1"/>
</dbReference>
<name>A0A3N0CGF8_9ACTN</name>
<proteinExistence type="predicted"/>
<dbReference type="InterPro" id="IPR039374">
    <property type="entry name" value="SIP_fam"/>
</dbReference>
<evidence type="ECO:0000259" key="1">
    <source>
        <dbReference type="PROSITE" id="PS51384"/>
    </source>
</evidence>
<dbReference type="Gene3D" id="3.40.50.80">
    <property type="entry name" value="Nucleotide-binding domain of ferredoxin-NADP reductase (FNR) module"/>
    <property type="match status" value="1"/>
</dbReference>
<evidence type="ECO:0000313" key="2">
    <source>
        <dbReference type="EMBL" id="RNL62550.1"/>
    </source>
</evidence>
<sequence length="309" mass="33550">MVTTSSLPLLFVELETLSVERLSPSFVRVVLGSPELADYGIEGPRYDQRIKLIFPGARQTAPAALDEESMQAWWGLPEEERGHMRTYTIRDVLGSGRETRFVVDIVVHEDGLAGPGGSWALRAVPGDRVQVMAPRRGVPFGGIEFAPPQVNHLLLVGDETALPAIASILADLDATSVGRVFLEVPDVGDILDLAAPPGMELCWLPRGHTDAGARLVPAIRAHFGLGAGEWATDAEIDPDLWETPTWSSSGADLDQDARSDGPLADLYAWIAGESRMVTTLRRALVKELGVERSQVAFMGYWRKGVSMKS</sequence>
<dbReference type="GO" id="GO:0016491">
    <property type="term" value="F:oxidoreductase activity"/>
    <property type="evidence" value="ECO:0007669"/>
    <property type="project" value="InterPro"/>
</dbReference>
<dbReference type="Gene3D" id="2.40.30.10">
    <property type="entry name" value="Translation factors"/>
    <property type="match status" value="1"/>
</dbReference>
<evidence type="ECO:0000313" key="3">
    <source>
        <dbReference type="Proteomes" id="UP000267128"/>
    </source>
</evidence>
<accession>A0A3N0CGF8</accession>
<dbReference type="RefSeq" id="WP_123227846.1">
    <property type="nucleotide sequence ID" value="NZ_RJSE01000007.1"/>
</dbReference>
<dbReference type="PROSITE" id="PS51384">
    <property type="entry name" value="FAD_FR"/>
    <property type="match status" value="1"/>
</dbReference>
<dbReference type="CDD" id="cd06193">
    <property type="entry name" value="siderophore_interacting"/>
    <property type="match status" value="1"/>
</dbReference>
<dbReference type="EMBL" id="RJSE01000007">
    <property type="protein sequence ID" value="RNL62550.1"/>
    <property type="molecule type" value="Genomic_DNA"/>
</dbReference>
<dbReference type="InterPro" id="IPR007037">
    <property type="entry name" value="SIP_rossman_dom"/>
</dbReference>
<gene>
    <name evidence="2" type="ORF">EFK50_12335</name>
</gene>
<feature type="domain" description="FAD-binding FR-type" evidence="1">
    <location>
        <begin position="9"/>
        <end position="146"/>
    </location>
</feature>
<dbReference type="Proteomes" id="UP000267128">
    <property type="component" value="Unassembled WGS sequence"/>
</dbReference>
<dbReference type="Pfam" id="PF04954">
    <property type="entry name" value="SIP"/>
    <property type="match status" value="1"/>
</dbReference>
<keyword evidence="3" id="KW-1185">Reference proteome</keyword>
<reference evidence="2 3" key="1">
    <citation type="submission" date="2018-11" db="EMBL/GenBank/DDBJ databases">
        <authorList>
            <person name="Li F."/>
        </authorList>
    </citation>
    <scope>NUCLEOTIDE SEQUENCE [LARGE SCALE GENOMIC DNA]</scope>
    <source>
        <strain evidence="2 3">Gsoil 097</strain>
    </source>
</reference>
<dbReference type="SUPFAM" id="SSF63380">
    <property type="entry name" value="Riboflavin synthase domain-like"/>
    <property type="match status" value="1"/>
</dbReference>
<comment type="caution">
    <text evidence="2">The sequence shown here is derived from an EMBL/GenBank/DDBJ whole genome shotgun (WGS) entry which is preliminary data.</text>
</comment>
<dbReference type="InterPro" id="IPR017938">
    <property type="entry name" value="Riboflavin_synthase-like_b-brl"/>
</dbReference>
<dbReference type="OrthoDB" id="9814826at2"/>
<dbReference type="InterPro" id="IPR017927">
    <property type="entry name" value="FAD-bd_FR_type"/>
</dbReference>